<gene>
    <name evidence="10" type="ORF">CV103_12940</name>
</gene>
<feature type="modified residue" description="4-aspartylphosphate" evidence="6">
    <location>
        <position position="64"/>
    </location>
</feature>
<evidence type="ECO:0000259" key="8">
    <source>
        <dbReference type="PROSITE" id="PS50110"/>
    </source>
</evidence>
<dbReference type="RefSeq" id="WP_107395151.1">
    <property type="nucleotide sequence ID" value="NZ_PHHF01000052.1"/>
</dbReference>
<comment type="caution">
    <text evidence="10">The sequence shown here is derived from an EMBL/GenBank/DDBJ whole genome shotgun (WGS) entry which is preliminary data.</text>
</comment>
<dbReference type="InterPro" id="IPR039420">
    <property type="entry name" value="WalR-like"/>
</dbReference>
<evidence type="ECO:0000313" key="10">
    <source>
        <dbReference type="EMBL" id="PTD19571.1"/>
    </source>
</evidence>
<name>A0A2T4HUV1_9SPHN</name>
<dbReference type="CDD" id="cd17574">
    <property type="entry name" value="REC_OmpR"/>
    <property type="match status" value="1"/>
</dbReference>
<dbReference type="GO" id="GO:0000976">
    <property type="term" value="F:transcription cis-regulatory region binding"/>
    <property type="evidence" value="ECO:0007669"/>
    <property type="project" value="TreeGrafter"/>
</dbReference>
<keyword evidence="11" id="KW-1185">Reference proteome</keyword>
<dbReference type="Pfam" id="PF00072">
    <property type="entry name" value="Response_reg"/>
    <property type="match status" value="1"/>
</dbReference>
<feature type="domain" description="OmpR/PhoB-type" evidence="9">
    <location>
        <begin position="141"/>
        <end position="241"/>
    </location>
</feature>
<dbReference type="GO" id="GO:0005829">
    <property type="term" value="C:cytosol"/>
    <property type="evidence" value="ECO:0007669"/>
    <property type="project" value="TreeGrafter"/>
</dbReference>
<evidence type="ECO:0000313" key="11">
    <source>
        <dbReference type="Proteomes" id="UP000241206"/>
    </source>
</evidence>
<dbReference type="PROSITE" id="PS51755">
    <property type="entry name" value="OMPR_PHOB"/>
    <property type="match status" value="1"/>
</dbReference>
<dbReference type="InterPro" id="IPR001789">
    <property type="entry name" value="Sig_transdc_resp-reg_receiver"/>
</dbReference>
<evidence type="ECO:0000256" key="6">
    <source>
        <dbReference type="PROSITE-ProRule" id="PRU00169"/>
    </source>
</evidence>
<evidence type="ECO:0000256" key="7">
    <source>
        <dbReference type="PROSITE-ProRule" id="PRU01091"/>
    </source>
</evidence>
<proteinExistence type="predicted"/>
<keyword evidence="3" id="KW-0805">Transcription regulation</keyword>
<reference evidence="10 11" key="1">
    <citation type="submission" date="2017-11" db="EMBL/GenBank/DDBJ databases">
        <title>Sphingomonas oleivorans sp. nov., isolated from oil-contaminated soil.</title>
        <authorList>
            <person name="Wang L."/>
            <person name="Chen L."/>
        </authorList>
    </citation>
    <scope>NUCLEOTIDE SEQUENCE [LARGE SCALE GENOMIC DNA]</scope>
    <source>
        <strain evidence="10 11">K101</strain>
    </source>
</reference>
<keyword evidence="5" id="KW-0804">Transcription</keyword>
<dbReference type="GO" id="GO:0032993">
    <property type="term" value="C:protein-DNA complex"/>
    <property type="evidence" value="ECO:0007669"/>
    <property type="project" value="TreeGrafter"/>
</dbReference>
<evidence type="ECO:0000256" key="1">
    <source>
        <dbReference type="ARBA" id="ARBA00022553"/>
    </source>
</evidence>
<organism evidence="10 11">
    <name type="scientific">Edaphosphingomonas fennica</name>
    <dbReference type="NCBI Taxonomy" id="114404"/>
    <lineage>
        <taxon>Bacteria</taxon>
        <taxon>Pseudomonadati</taxon>
        <taxon>Pseudomonadota</taxon>
        <taxon>Alphaproteobacteria</taxon>
        <taxon>Sphingomonadales</taxon>
        <taxon>Rhizorhabdaceae</taxon>
        <taxon>Edaphosphingomonas</taxon>
    </lineage>
</organism>
<dbReference type="EMBL" id="PHHF01000052">
    <property type="protein sequence ID" value="PTD19571.1"/>
    <property type="molecule type" value="Genomic_DNA"/>
</dbReference>
<dbReference type="InterPro" id="IPR011006">
    <property type="entry name" value="CheY-like_superfamily"/>
</dbReference>
<dbReference type="InterPro" id="IPR016032">
    <property type="entry name" value="Sig_transdc_resp-reg_C-effctor"/>
</dbReference>
<keyword evidence="4 7" id="KW-0238">DNA-binding</keyword>
<protein>
    <submittedName>
        <fullName evidence="10">DNA-binding response regulator</fullName>
    </submittedName>
</protein>
<dbReference type="AlphaFoldDB" id="A0A2T4HUV1"/>
<dbReference type="Gene3D" id="1.10.10.10">
    <property type="entry name" value="Winged helix-like DNA-binding domain superfamily/Winged helix DNA-binding domain"/>
    <property type="match status" value="1"/>
</dbReference>
<evidence type="ECO:0000256" key="3">
    <source>
        <dbReference type="ARBA" id="ARBA00023015"/>
    </source>
</evidence>
<evidence type="ECO:0000259" key="9">
    <source>
        <dbReference type="PROSITE" id="PS51755"/>
    </source>
</evidence>
<keyword evidence="2" id="KW-0902">Two-component regulatory system</keyword>
<dbReference type="Proteomes" id="UP000241206">
    <property type="component" value="Unassembled WGS sequence"/>
</dbReference>
<dbReference type="SUPFAM" id="SSF52172">
    <property type="entry name" value="CheY-like"/>
    <property type="match status" value="1"/>
</dbReference>
<evidence type="ECO:0000256" key="5">
    <source>
        <dbReference type="ARBA" id="ARBA00023163"/>
    </source>
</evidence>
<dbReference type="SUPFAM" id="SSF46894">
    <property type="entry name" value="C-terminal effector domain of the bipartite response regulators"/>
    <property type="match status" value="1"/>
</dbReference>
<feature type="domain" description="Response regulatory" evidence="8">
    <location>
        <begin position="15"/>
        <end position="128"/>
    </location>
</feature>
<sequence>MTIANDHQSSDAPPRVLLVEDDGELRLAIADYLRLRGLDIVEAESGIGYFQALRTGRFDVAVLDVNLPDISGLELARDLAGEHNCGIIVLTARSARQDRIEGYSAGADIYLTKPVDTEELFLAIQNLSRRLSRTSQPLGLERPESSLSWWLDLSRGLLIAPSGRSITLTGRELLLMQHIAEAQQGATVSRTDLITVLGYRTLPPESRSLDAVLRRLRQKAMAADITLPLHSIHSLGFRFTAPISIA</sequence>
<dbReference type="GO" id="GO:0006355">
    <property type="term" value="P:regulation of DNA-templated transcription"/>
    <property type="evidence" value="ECO:0007669"/>
    <property type="project" value="InterPro"/>
</dbReference>
<evidence type="ECO:0000256" key="4">
    <source>
        <dbReference type="ARBA" id="ARBA00023125"/>
    </source>
</evidence>
<dbReference type="SMART" id="SM00448">
    <property type="entry name" value="REC"/>
    <property type="match status" value="1"/>
</dbReference>
<dbReference type="Gene3D" id="3.40.50.2300">
    <property type="match status" value="1"/>
</dbReference>
<dbReference type="SMART" id="SM00862">
    <property type="entry name" value="Trans_reg_C"/>
    <property type="match status" value="1"/>
</dbReference>
<keyword evidence="1 6" id="KW-0597">Phosphoprotein</keyword>
<dbReference type="InterPro" id="IPR001867">
    <property type="entry name" value="OmpR/PhoB-type_DNA-bd"/>
</dbReference>
<feature type="DNA-binding region" description="OmpR/PhoB-type" evidence="7">
    <location>
        <begin position="141"/>
        <end position="241"/>
    </location>
</feature>
<dbReference type="GO" id="GO:0000156">
    <property type="term" value="F:phosphorelay response regulator activity"/>
    <property type="evidence" value="ECO:0007669"/>
    <property type="project" value="TreeGrafter"/>
</dbReference>
<accession>A0A2T4HUV1</accession>
<dbReference type="InterPro" id="IPR036388">
    <property type="entry name" value="WH-like_DNA-bd_sf"/>
</dbReference>
<dbReference type="PANTHER" id="PTHR48111:SF1">
    <property type="entry name" value="TWO-COMPONENT RESPONSE REGULATOR ORR33"/>
    <property type="match status" value="1"/>
</dbReference>
<dbReference type="PROSITE" id="PS50110">
    <property type="entry name" value="RESPONSE_REGULATORY"/>
    <property type="match status" value="1"/>
</dbReference>
<dbReference type="PANTHER" id="PTHR48111">
    <property type="entry name" value="REGULATOR OF RPOS"/>
    <property type="match status" value="1"/>
</dbReference>
<evidence type="ECO:0000256" key="2">
    <source>
        <dbReference type="ARBA" id="ARBA00023012"/>
    </source>
</evidence>